<comment type="domain">
    <text evidence="9">Possesses an unusual extended V-shaped dimeric structure with each monomer consisting of three distinct domains arranged along a curved 'spinal' alpha-helix. The N-terminal catalytic domain specifically recognizes the glutamate moiety of the substrate. The second domain is the NADPH-binding domain, and the third C-terminal domain is responsible for dimerization.</text>
</comment>
<dbReference type="InterPro" id="IPR015895">
    <property type="entry name" value="4pyrrol_synth_GluRdtase_N"/>
</dbReference>
<dbReference type="GO" id="GO:0050661">
    <property type="term" value="F:NADP binding"/>
    <property type="evidence" value="ECO:0007669"/>
    <property type="project" value="InterPro"/>
</dbReference>
<feature type="region of interest" description="Disordered" evidence="15">
    <location>
        <begin position="475"/>
        <end position="513"/>
    </location>
</feature>
<keyword evidence="4 9" id="KW-0521">NADP</keyword>
<evidence type="ECO:0000256" key="15">
    <source>
        <dbReference type="SAM" id="MobiDB-lite"/>
    </source>
</evidence>
<dbReference type="EMBL" id="QOQW01000004">
    <property type="protein sequence ID" value="RCK80748.1"/>
    <property type="molecule type" value="Genomic_DNA"/>
</dbReference>
<feature type="binding site" evidence="9 11">
    <location>
        <position position="114"/>
    </location>
    <ligand>
        <name>substrate</name>
    </ligand>
</feature>
<evidence type="ECO:0000256" key="1">
    <source>
        <dbReference type="ARBA" id="ARBA00005059"/>
    </source>
</evidence>
<dbReference type="AlphaFoldDB" id="A0A367ZRK3"/>
<feature type="site" description="Important for activity" evidence="9 13">
    <location>
        <position position="93"/>
    </location>
</feature>
<feature type="binding site" evidence="9 12">
    <location>
        <begin position="183"/>
        <end position="188"/>
    </location>
    <ligand>
        <name>NADP(+)</name>
        <dbReference type="ChEBI" id="CHEBI:58349"/>
    </ligand>
</feature>
<evidence type="ECO:0000256" key="5">
    <source>
        <dbReference type="ARBA" id="ARBA00023002"/>
    </source>
</evidence>
<dbReference type="GO" id="GO:0019353">
    <property type="term" value="P:protoporphyrinogen IX biosynthetic process from glutamate"/>
    <property type="evidence" value="ECO:0007669"/>
    <property type="project" value="TreeGrafter"/>
</dbReference>
<feature type="domain" description="Tetrapyrrole biosynthesis glutamyl-tRNA reductase dimerisation" evidence="16">
    <location>
        <begin position="314"/>
        <end position="411"/>
    </location>
</feature>
<feature type="compositionally biased region" description="Low complexity" evidence="15">
    <location>
        <begin position="485"/>
        <end position="497"/>
    </location>
</feature>
<feature type="domain" description="Glutamyl-tRNA reductase N-terminal" evidence="18">
    <location>
        <begin position="7"/>
        <end position="150"/>
    </location>
</feature>
<feature type="compositionally biased region" description="Low complexity" evidence="15">
    <location>
        <begin position="424"/>
        <end position="458"/>
    </location>
</feature>
<dbReference type="Pfam" id="PF01488">
    <property type="entry name" value="Shikimate_DH"/>
    <property type="match status" value="1"/>
</dbReference>
<evidence type="ECO:0000256" key="14">
    <source>
        <dbReference type="RuleBase" id="RU000584"/>
    </source>
</evidence>
<feature type="region of interest" description="Disordered" evidence="15">
    <location>
        <begin position="420"/>
        <end position="458"/>
    </location>
</feature>
<feature type="binding site" evidence="9 11">
    <location>
        <position position="103"/>
    </location>
    <ligand>
        <name>substrate</name>
    </ligand>
</feature>
<comment type="similarity">
    <text evidence="2 9 14">Belongs to the glutamyl-tRNA reductase family.</text>
</comment>
<evidence type="ECO:0000256" key="9">
    <source>
        <dbReference type="HAMAP-Rule" id="MF_00087"/>
    </source>
</evidence>
<dbReference type="InterPro" id="IPR015896">
    <property type="entry name" value="4pyrrol_synth_GluRdtase_dimer"/>
</dbReference>
<keyword evidence="5 9" id="KW-0560">Oxidoreductase</keyword>
<dbReference type="CDD" id="cd05213">
    <property type="entry name" value="NAD_bind_Glutamyl_tRNA_reduct"/>
    <property type="match status" value="1"/>
</dbReference>
<dbReference type="HAMAP" id="MF_00087">
    <property type="entry name" value="Glu_tRNA_reductase"/>
    <property type="match status" value="1"/>
</dbReference>
<reference evidence="19 20" key="1">
    <citation type="submission" date="2018-05" db="EMBL/GenBank/DDBJ databases">
        <title>A metagenomic window into the 2 km-deep terrestrial subsurface aquifer revealed taxonomically and functionally diverse microbial community comprising novel uncultured bacterial lineages.</title>
        <authorList>
            <person name="Kadnikov V.V."/>
            <person name="Mardanov A.V."/>
            <person name="Beletsky A.V."/>
            <person name="Banks D."/>
            <person name="Pimenov N.V."/>
            <person name="Frank Y.A."/>
            <person name="Karnachuk O.V."/>
            <person name="Ravin N.V."/>
        </authorList>
    </citation>
    <scope>NUCLEOTIDE SEQUENCE [LARGE SCALE GENOMIC DNA]</scope>
    <source>
        <strain evidence="19">BY5</strain>
    </source>
</reference>
<dbReference type="FunFam" id="3.30.460.30:FF:000001">
    <property type="entry name" value="Glutamyl-tRNA reductase"/>
    <property type="match status" value="1"/>
</dbReference>
<dbReference type="NCBIfam" id="TIGR01035">
    <property type="entry name" value="hemA"/>
    <property type="match status" value="1"/>
</dbReference>
<comment type="pathway">
    <text evidence="1 9 14">Porphyrin-containing compound metabolism; protoporphyrin-IX biosynthesis; 5-aminolevulinate from L-glutamyl-tRNA(Glu): step 1/2.</text>
</comment>
<evidence type="ECO:0000256" key="10">
    <source>
        <dbReference type="PIRSR" id="PIRSR000445-1"/>
    </source>
</evidence>
<dbReference type="InterPro" id="IPR036291">
    <property type="entry name" value="NAD(P)-bd_dom_sf"/>
</dbReference>
<evidence type="ECO:0000313" key="20">
    <source>
        <dbReference type="Proteomes" id="UP000252355"/>
    </source>
</evidence>
<dbReference type="PIRSF" id="PIRSF000445">
    <property type="entry name" value="4pyrrol_synth_GluRdtase"/>
    <property type="match status" value="1"/>
</dbReference>
<dbReference type="Proteomes" id="UP000252355">
    <property type="component" value="Unassembled WGS sequence"/>
</dbReference>
<evidence type="ECO:0000313" key="19">
    <source>
        <dbReference type="EMBL" id="RCK80748.1"/>
    </source>
</evidence>
<protein>
    <recommendedName>
        <fullName evidence="8 9">Glutamyl-tRNA reductase</fullName>
        <shortName evidence="9">GluTR</shortName>
        <ecNumber evidence="3 9">1.2.1.70</ecNumber>
    </recommendedName>
</protein>
<evidence type="ECO:0000256" key="13">
    <source>
        <dbReference type="PIRSR" id="PIRSR000445-4"/>
    </source>
</evidence>
<evidence type="ECO:0000256" key="3">
    <source>
        <dbReference type="ARBA" id="ARBA00012970"/>
    </source>
</evidence>
<gene>
    <name evidence="9" type="primary">hemA</name>
    <name evidence="19" type="ORF">OZSIB_2636</name>
</gene>
<evidence type="ECO:0000256" key="12">
    <source>
        <dbReference type="PIRSR" id="PIRSR000445-3"/>
    </source>
</evidence>
<feature type="domain" description="Quinate/shikimate 5-dehydrogenase/glutamyl-tRNA reductase" evidence="17">
    <location>
        <begin position="165"/>
        <end position="300"/>
    </location>
</feature>
<feature type="binding site" evidence="9 11">
    <location>
        <begin position="108"/>
        <end position="110"/>
    </location>
    <ligand>
        <name>substrate</name>
    </ligand>
</feature>
<dbReference type="Pfam" id="PF00745">
    <property type="entry name" value="GlutR_dimer"/>
    <property type="match status" value="1"/>
</dbReference>
<keyword evidence="6 9" id="KW-0627">Porphyrin biosynthesis</keyword>
<evidence type="ECO:0000256" key="11">
    <source>
        <dbReference type="PIRSR" id="PIRSR000445-2"/>
    </source>
</evidence>
<proteinExistence type="inferred from homology"/>
<dbReference type="PANTHER" id="PTHR43013">
    <property type="entry name" value="GLUTAMYL-TRNA REDUCTASE"/>
    <property type="match status" value="1"/>
</dbReference>
<comment type="caution">
    <text evidence="19">The sequence shown here is derived from an EMBL/GenBank/DDBJ whole genome shotgun (WGS) entry which is preliminary data.</text>
</comment>
<comment type="function">
    <text evidence="9">Catalyzes the NADPH-dependent reduction of glutamyl-tRNA(Glu) to glutamate 1-semialdehyde (GSA).</text>
</comment>
<dbReference type="InterPro" id="IPR036343">
    <property type="entry name" value="GluRdtase_N_sf"/>
</dbReference>
<dbReference type="PANTHER" id="PTHR43013:SF1">
    <property type="entry name" value="GLUTAMYL-TRNA REDUCTASE"/>
    <property type="match status" value="1"/>
</dbReference>
<dbReference type="FunFam" id="3.40.50.720:FF:000031">
    <property type="entry name" value="Glutamyl-tRNA reductase"/>
    <property type="match status" value="1"/>
</dbReference>
<evidence type="ECO:0000256" key="4">
    <source>
        <dbReference type="ARBA" id="ARBA00022857"/>
    </source>
</evidence>
<dbReference type="UniPathway" id="UPA00251">
    <property type="reaction ID" value="UER00316"/>
</dbReference>
<feature type="binding site" evidence="9 11">
    <location>
        <begin position="45"/>
        <end position="48"/>
    </location>
    <ligand>
        <name>substrate</name>
    </ligand>
</feature>
<dbReference type="SUPFAM" id="SSF69075">
    <property type="entry name" value="Glutamyl tRNA-reductase dimerization domain"/>
    <property type="match status" value="1"/>
</dbReference>
<dbReference type="SUPFAM" id="SSF69742">
    <property type="entry name" value="Glutamyl tRNA-reductase catalytic, N-terminal domain"/>
    <property type="match status" value="1"/>
</dbReference>
<dbReference type="Gene3D" id="3.30.460.30">
    <property type="entry name" value="Glutamyl-tRNA reductase, N-terminal domain"/>
    <property type="match status" value="1"/>
</dbReference>
<dbReference type="GO" id="GO:0008883">
    <property type="term" value="F:glutamyl-tRNA reductase activity"/>
    <property type="evidence" value="ECO:0007669"/>
    <property type="project" value="UniProtKB-UniRule"/>
</dbReference>
<organism evidence="19 20">
    <name type="scientific">Candidatus Ozemobacter sibiricus</name>
    <dbReference type="NCBI Taxonomy" id="2268124"/>
    <lineage>
        <taxon>Bacteria</taxon>
        <taxon>Candidatus Ozemobacteria</taxon>
        <taxon>Candidatus Ozemobacterales</taxon>
        <taxon>Candidatus Ozemobacteraceae</taxon>
        <taxon>Candidatus Ozemobacter</taxon>
    </lineage>
</organism>
<comment type="catalytic activity">
    <reaction evidence="7 9 14">
        <text>(S)-4-amino-5-oxopentanoate + tRNA(Glu) + NADP(+) = L-glutamyl-tRNA(Glu) + NADPH + H(+)</text>
        <dbReference type="Rhea" id="RHEA:12344"/>
        <dbReference type="Rhea" id="RHEA-COMP:9663"/>
        <dbReference type="Rhea" id="RHEA-COMP:9680"/>
        <dbReference type="ChEBI" id="CHEBI:15378"/>
        <dbReference type="ChEBI" id="CHEBI:57501"/>
        <dbReference type="ChEBI" id="CHEBI:57783"/>
        <dbReference type="ChEBI" id="CHEBI:58349"/>
        <dbReference type="ChEBI" id="CHEBI:78442"/>
        <dbReference type="ChEBI" id="CHEBI:78520"/>
        <dbReference type="EC" id="1.2.1.70"/>
    </reaction>
</comment>
<dbReference type="InterPro" id="IPR000343">
    <property type="entry name" value="4pyrrol_synth_GluRdtase"/>
</dbReference>
<evidence type="ECO:0000256" key="8">
    <source>
        <dbReference type="ARBA" id="ARBA00068659"/>
    </source>
</evidence>
<evidence type="ECO:0000259" key="18">
    <source>
        <dbReference type="Pfam" id="PF05201"/>
    </source>
</evidence>
<evidence type="ECO:0000256" key="7">
    <source>
        <dbReference type="ARBA" id="ARBA00047464"/>
    </source>
</evidence>
<dbReference type="InterPro" id="IPR036453">
    <property type="entry name" value="GluRdtase_dimer_dom_sf"/>
</dbReference>
<dbReference type="EC" id="1.2.1.70" evidence="3 9"/>
<dbReference type="SUPFAM" id="SSF51735">
    <property type="entry name" value="NAD(P)-binding Rossmann-fold domains"/>
    <property type="match status" value="1"/>
</dbReference>
<dbReference type="InterPro" id="IPR006151">
    <property type="entry name" value="Shikm_DH/Glu-tRNA_Rdtase"/>
</dbReference>
<evidence type="ECO:0000259" key="16">
    <source>
        <dbReference type="Pfam" id="PF00745"/>
    </source>
</evidence>
<comment type="miscellaneous">
    <text evidence="9">During catalysis, the active site Cys acts as a nucleophile attacking the alpha-carbonyl group of tRNA-bound glutamate with the formation of a thioester intermediate between enzyme and glutamate, and the concomitant release of tRNA(Glu). The thioester intermediate is finally reduced by direct hydride transfer from NADPH, to form the product GSA.</text>
</comment>
<evidence type="ECO:0000259" key="17">
    <source>
        <dbReference type="Pfam" id="PF01488"/>
    </source>
</evidence>
<feature type="active site" description="Nucleophile" evidence="9 10">
    <location>
        <position position="46"/>
    </location>
</feature>
<sequence>MAGFYLIGLNHASAPVEVRERFAGLCVSGLPGADGRAMEAVTVLTCNRVEAYFYGDAAAAQAMFAAWLASENRSWSEIEPYAYRCWGRDVVRHLLLVAAGLDSMVLGEQQILHQVKASYQAAAAAGSVGKHLHALFQRALEVGKRVRAETRISENTVSIASAAVEMARSIFGPLDRCTALVVGAGEMAGLVARQMRDRGVGALLFANRTPARAEELARLYGGRAASLADLAAQLAQADVLISSTGAPRPVITRELLAEVMAARHDRPLFAIDIAVPRDIEPECADLENVFLYDIDDLQQVVDESLELRRQESPKVEAIIDEELARFDRSLETFAVAPLLAAVRARADEIRRAELDRIFPASRPLPADLRADLERLTRALMGKWLHHPMITLKERAQVGADELAVLARLFGLDPSALASSDAEATSEPVPVPATTTATASATPKASPVSTASPASPALPASPAMAGLAVASTVPDAQAATRVPPRGAGASAATVAAAGDTPGPVESLSERAPTL</sequence>
<comment type="subunit">
    <text evidence="9">Homodimer.</text>
</comment>
<dbReference type="Gene3D" id="3.40.50.720">
    <property type="entry name" value="NAD(P)-binding Rossmann-like Domain"/>
    <property type="match status" value="1"/>
</dbReference>
<evidence type="ECO:0000256" key="6">
    <source>
        <dbReference type="ARBA" id="ARBA00023244"/>
    </source>
</evidence>
<name>A0A367ZRK3_9BACT</name>
<accession>A0A367ZRK3</accession>
<dbReference type="Pfam" id="PF05201">
    <property type="entry name" value="GlutR_N"/>
    <property type="match status" value="1"/>
</dbReference>
<evidence type="ECO:0000256" key="2">
    <source>
        <dbReference type="ARBA" id="ARBA00005916"/>
    </source>
</evidence>